<reference evidence="2 3" key="1">
    <citation type="submission" date="2019-07" db="EMBL/GenBank/DDBJ databases">
        <authorList>
            <person name="Kim J."/>
        </authorList>
    </citation>
    <scope>NUCLEOTIDE SEQUENCE [LARGE SCALE GENOMIC DNA]</scope>
    <source>
        <strain evidence="2 3">G13</strain>
    </source>
</reference>
<accession>A0A559JC07</accession>
<dbReference type="SUPFAM" id="SSF53850">
    <property type="entry name" value="Periplasmic binding protein-like II"/>
    <property type="match status" value="1"/>
</dbReference>
<protein>
    <submittedName>
        <fullName evidence="2">Glycine/betaine ABC transporter substrate-binding protein</fullName>
    </submittedName>
</protein>
<dbReference type="InterPro" id="IPR007210">
    <property type="entry name" value="ABC_Gly_betaine_transp_sub-bd"/>
</dbReference>
<dbReference type="GO" id="GO:0043190">
    <property type="term" value="C:ATP-binding cassette (ABC) transporter complex"/>
    <property type="evidence" value="ECO:0007669"/>
    <property type="project" value="InterPro"/>
</dbReference>
<gene>
    <name evidence="2" type="ORF">FPZ45_18990</name>
</gene>
<dbReference type="Gene3D" id="3.40.190.10">
    <property type="entry name" value="Periplasmic binding protein-like II"/>
    <property type="match status" value="1"/>
</dbReference>
<proteinExistence type="predicted"/>
<organism evidence="2 3">
    <name type="scientific">Cohnella terricola</name>
    <dbReference type="NCBI Taxonomy" id="1289167"/>
    <lineage>
        <taxon>Bacteria</taxon>
        <taxon>Bacillati</taxon>
        <taxon>Bacillota</taxon>
        <taxon>Bacilli</taxon>
        <taxon>Bacillales</taxon>
        <taxon>Paenibacillaceae</taxon>
        <taxon>Cohnella</taxon>
    </lineage>
</organism>
<dbReference type="Proteomes" id="UP000316330">
    <property type="component" value="Unassembled WGS sequence"/>
</dbReference>
<evidence type="ECO:0000259" key="1">
    <source>
        <dbReference type="Pfam" id="PF04069"/>
    </source>
</evidence>
<dbReference type="AlphaFoldDB" id="A0A559JC07"/>
<dbReference type="Pfam" id="PF04069">
    <property type="entry name" value="OpuAC"/>
    <property type="match status" value="1"/>
</dbReference>
<sequence>MKKLMAALAALLLLAACRGGKPSPVHPSPTEPRGEITIGSKSLTEQYLLMKMSALLLKDRGYKVNEMVFLDSPAIRSAMEAGVVDQYWEYTTTARLYYHKQSPLYEPDAAYREVARTDEANGIIWLSKSTFNSSWALLMRKDISEQLHIYRISDLAKYINAGKAKMKFATNAEYLTREDGLERLKRIYEFELPDDQVVAIESDLLPQTVKDGRVDVAVGMASDPRIKKNDLVILQDDRKVFPPYDAAPILLKRTLDRDPDVGEAMNRLTSFITNENMLDLMYQVDILQKDITKTSRDFLVKHKLLEP</sequence>
<dbReference type="Gene3D" id="3.40.190.120">
    <property type="entry name" value="Osmoprotection protein (prox), domain 2"/>
    <property type="match status" value="1"/>
</dbReference>
<keyword evidence="3" id="KW-1185">Reference proteome</keyword>
<feature type="domain" description="ABC-type glycine betaine transport system substrate-binding" evidence="1">
    <location>
        <begin position="35"/>
        <end position="299"/>
    </location>
</feature>
<dbReference type="OrthoDB" id="9801163at2"/>
<evidence type="ECO:0000313" key="3">
    <source>
        <dbReference type="Proteomes" id="UP000316330"/>
    </source>
</evidence>
<evidence type="ECO:0000313" key="2">
    <source>
        <dbReference type="EMBL" id="TVX97418.1"/>
    </source>
</evidence>
<dbReference type="EMBL" id="VNJJ01000012">
    <property type="protein sequence ID" value="TVX97418.1"/>
    <property type="molecule type" value="Genomic_DNA"/>
</dbReference>
<dbReference type="PROSITE" id="PS51257">
    <property type="entry name" value="PROKAR_LIPOPROTEIN"/>
    <property type="match status" value="1"/>
</dbReference>
<dbReference type="RefSeq" id="WP_144705386.1">
    <property type="nucleotide sequence ID" value="NZ_VNJJ01000012.1"/>
</dbReference>
<name>A0A559JC07_9BACL</name>
<comment type="caution">
    <text evidence="2">The sequence shown here is derived from an EMBL/GenBank/DDBJ whole genome shotgun (WGS) entry which is preliminary data.</text>
</comment>
<dbReference type="GO" id="GO:0022857">
    <property type="term" value="F:transmembrane transporter activity"/>
    <property type="evidence" value="ECO:0007669"/>
    <property type="project" value="InterPro"/>
</dbReference>